<evidence type="ECO:0000256" key="4">
    <source>
        <dbReference type="PROSITE-ProRule" id="PRU00169"/>
    </source>
</evidence>
<dbReference type="SMART" id="SM00448">
    <property type="entry name" value="REC"/>
    <property type="match status" value="1"/>
</dbReference>
<dbReference type="InterPro" id="IPR004358">
    <property type="entry name" value="Sig_transdc_His_kin-like_C"/>
</dbReference>
<feature type="modified residue" description="4-aspartylphosphate" evidence="4">
    <location>
        <position position="60"/>
    </location>
</feature>
<accession>A0A521B0P6</accession>
<dbReference type="Pfam" id="PF00512">
    <property type="entry name" value="HisKA"/>
    <property type="match status" value="1"/>
</dbReference>
<sequence length="389" mass="43696">MMELEPDKTPLILIVDDIPKNLQLLGTTLRDEGYKIAALNDPLQVLSSVRNLKPDLILLDVMMPEKDGFEVCKELKGDPDLAEIPVIFLTAKAEQENINFGLELGGADYVTKPFNSSELLARVETHVSLKMAKDQLRKQNNQLEDLIATRDRLYAVIGHDLRGPLNGITGLTRILLEDFEKSEPDPKIGKFISMIHQSSKDVWMLLSDLLNWARMQSGELMVQKEEVSSVKLINNVLELMEYQLTKKDMNINLKYEQEHPIFVDERYIATILRNILSNAIKFSEPGADIDISLQEGEAAYTIAVTDYGIGMDEETIDSLFSSKFHPRNKNEINKNGSGFGLMLSHQLAKIHNCKLEVVSKLGEGTTITLTIPVPSPEDAKTLKHAKAHY</sequence>
<evidence type="ECO:0000313" key="7">
    <source>
        <dbReference type="EMBL" id="SMO40673.1"/>
    </source>
</evidence>
<keyword evidence="3 4" id="KW-0597">Phosphoprotein</keyword>
<feature type="domain" description="Response regulatory" evidence="6">
    <location>
        <begin position="11"/>
        <end position="127"/>
    </location>
</feature>
<dbReference type="CDD" id="cd19920">
    <property type="entry name" value="REC_PA4781-like"/>
    <property type="match status" value="1"/>
</dbReference>
<dbReference type="PANTHER" id="PTHR43547:SF2">
    <property type="entry name" value="HYBRID SIGNAL TRANSDUCTION HISTIDINE KINASE C"/>
    <property type="match status" value="1"/>
</dbReference>
<dbReference type="InterPro" id="IPR003661">
    <property type="entry name" value="HisK_dim/P_dom"/>
</dbReference>
<keyword evidence="7" id="KW-0808">Transferase</keyword>
<name>A0A521B0P6_9BACT</name>
<keyword evidence="8" id="KW-1185">Reference proteome</keyword>
<proteinExistence type="predicted"/>
<dbReference type="PROSITE" id="PS50110">
    <property type="entry name" value="RESPONSE_REGULATORY"/>
    <property type="match status" value="1"/>
</dbReference>
<organism evidence="7 8">
    <name type="scientific">Gracilimonas mengyeensis</name>
    <dbReference type="NCBI Taxonomy" id="1302730"/>
    <lineage>
        <taxon>Bacteria</taxon>
        <taxon>Pseudomonadati</taxon>
        <taxon>Balneolota</taxon>
        <taxon>Balneolia</taxon>
        <taxon>Balneolales</taxon>
        <taxon>Balneolaceae</taxon>
        <taxon>Gracilimonas</taxon>
    </lineage>
</organism>
<dbReference type="InterPro" id="IPR003594">
    <property type="entry name" value="HATPase_dom"/>
</dbReference>
<keyword evidence="7" id="KW-0418">Kinase</keyword>
<dbReference type="InterPro" id="IPR036097">
    <property type="entry name" value="HisK_dim/P_sf"/>
</dbReference>
<dbReference type="EC" id="2.7.13.3" evidence="2"/>
<dbReference type="CDD" id="cd00082">
    <property type="entry name" value="HisKA"/>
    <property type="match status" value="1"/>
</dbReference>
<dbReference type="PANTHER" id="PTHR43547">
    <property type="entry name" value="TWO-COMPONENT HISTIDINE KINASE"/>
    <property type="match status" value="1"/>
</dbReference>
<dbReference type="SMART" id="SM00388">
    <property type="entry name" value="HisKA"/>
    <property type="match status" value="1"/>
</dbReference>
<dbReference type="InterPro" id="IPR005467">
    <property type="entry name" value="His_kinase_dom"/>
</dbReference>
<reference evidence="7 8" key="1">
    <citation type="submission" date="2017-05" db="EMBL/GenBank/DDBJ databases">
        <authorList>
            <person name="Varghese N."/>
            <person name="Submissions S."/>
        </authorList>
    </citation>
    <scope>NUCLEOTIDE SEQUENCE [LARGE SCALE GENOMIC DNA]</scope>
    <source>
        <strain evidence="7 8">DSM 21985</strain>
    </source>
</reference>
<dbReference type="PROSITE" id="PS50109">
    <property type="entry name" value="HIS_KIN"/>
    <property type="match status" value="1"/>
</dbReference>
<dbReference type="InterPro" id="IPR036890">
    <property type="entry name" value="HATPase_C_sf"/>
</dbReference>
<feature type="domain" description="Histidine kinase" evidence="5">
    <location>
        <begin position="156"/>
        <end position="375"/>
    </location>
</feature>
<dbReference type="SUPFAM" id="SSF47384">
    <property type="entry name" value="Homodimeric domain of signal transducing histidine kinase"/>
    <property type="match status" value="1"/>
</dbReference>
<gene>
    <name evidence="7" type="ORF">SAMN06265219_101493</name>
</gene>
<dbReference type="PRINTS" id="PR00344">
    <property type="entry name" value="BCTRLSENSOR"/>
</dbReference>
<evidence type="ECO:0000259" key="5">
    <source>
        <dbReference type="PROSITE" id="PS50109"/>
    </source>
</evidence>
<dbReference type="Gene3D" id="3.40.50.2300">
    <property type="match status" value="1"/>
</dbReference>
<dbReference type="Gene3D" id="3.30.565.10">
    <property type="entry name" value="Histidine kinase-like ATPase, C-terminal domain"/>
    <property type="match status" value="1"/>
</dbReference>
<dbReference type="Pfam" id="PF02518">
    <property type="entry name" value="HATPase_c"/>
    <property type="match status" value="1"/>
</dbReference>
<evidence type="ECO:0000256" key="1">
    <source>
        <dbReference type="ARBA" id="ARBA00000085"/>
    </source>
</evidence>
<dbReference type="GO" id="GO:0000155">
    <property type="term" value="F:phosphorelay sensor kinase activity"/>
    <property type="evidence" value="ECO:0007669"/>
    <property type="project" value="InterPro"/>
</dbReference>
<comment type="catalytic activity">
    <reaction evidence="1">
        <text>ATP + protein L-histidine = ADP + protein N-phospho-L-histidine.</text>
        <dbReference type="EC" id="2.7.13.3"/>
    </reaction>
</comment>
<dbReference type="EMBL" id="FXTP01000001">
    <property type="protein sequence ID" value="SMO40673.1"/>
    <property type="molecule type" value="Genomic_DNA"/>
</dbReference>
<evidence type="ECO:0000259" key="6">
    <source>
        <dbReference type="PROSITE" id="PS50110"/>
    </source>
</evidence>
<dbReference type="Pfam" id="PF00072">
    <property type="entry name" value="Response_reg"/>
    <property type="match status" value="1"/>
</dbReference>
<dbReference type="InterPro" id="IPR011006">
    <property type="entry name" value="CheY-like_superfamily"/>
</dbReference>
<evidence type="ECO:0000313" key="8">
    <source>
        <dbReference type="Proteomes" id="UP000317557"/>
    </source>
</evidence>
<dbReference type="SUPFAM" id="SSF52172">
    <property type="entry name" value="CheY-like"/>
    <property type="match status" value="1"/>
</dbReference>
<dbReference type="AlphaFoldDB" id="A0A521B0P6"/>
<dbReference type="Proteomes" id="UP000317557">
    <property type="component" value="Unassembled WGS sequence"/>
</dbReference>
<dbReference type="Gene3D" id="1.10.287.130">
    <property type="match status" value="1"/>
</dbReference>
<protein>
    <recommendedName>
        <fullName evidence="2">histidine kinase</fullName>
        <ecNumber evidence="2">2.7.13.3</ecNumber>
    </recommendedName>
</protein>
<dbReference type="SMART" id="SM00387">
    <property type="entry name" value="HATPase_c"/>
    <property type="match status" value="1"/>
</dbReference>
<dbReference type="InterPro" id="IPR001789">
    <property type="entry name" value="Sig_transdc_resp-reg_receiver"/>
</dbReference>
<dbReference type="SUPFAM" id="SSF55874">
    <property type="entry name" value="ATPase domain of HSP90 chaperone/DNA topoisomerase II/histidine kinase"/>
    <property type="match status" value="1"/>
</dbReference>
<evidence type="ECO:0000256" key="3">
    <source>
        <dbReference type="ARBA" id="ARBA00022553"/>
    </source>
</evidence>
<evidence type="ECO:0000256" key="2">
    <source>
        <dbReference type="ARBA" id="ARBA00012438"/>
    </source>
</evidence>